<sequence>MIQEYFDRLKFISDMLMEEEEEEDWENNFFMFHDSLALQATEKSFYDALNNINLDDQNNSDDHLLLTNSISKGVSAAANGHQVVSQMNSSWISGSHFDTFNLRYDQFPNYKPEYVKVMNKRNAGDVDDFTDDQHRSKKRASGRDKVQLCADLW</sequence>
<comment type="caution">
    <text evidence="1">The sequence shown here is derived from an EMBL/GenBank/DDBJ whole genome shotgun (WGS) entry which is preliminary data.</text>
</comment>
<accession>A0ABD3EFE9</accession>
<dbReference type="AlphaFoldDB" id="A0ABD3EFE9"/>
<protein>
    <submittedName>
        <fullName evidence="1">Uncharacterized protein</fullName>
    </submittedName>
</protein>
<gene>
    <name evidence="1" type="ORF">CASFOL_002841</name>
</gene>
<dbReference type="Proteomes" id="UP001632038">
    <property type="component" value="Unassembled WGS sequence"/>
</dbReference>
<organism evidence="1 2">
    <name type="scientific">Castilleja foliolosa</name>
    <dbReference type="NCBI Taxonomy" id="1961234"/>
    <lineage>
        <taxon>Eukaryota</taxon>
        <taxon>Viridiplantae</taxon>
        <taxon>Streptophyta</taxon>
        <taxon>Embryophyta</taxon>
        <taxon>Tracheophyta</taxon>
        <taxon>Spermatophyta</taxon>
        <taxon>Magnoliopsida</taxon>
        <taxon>eudicotyledons</taxon>
        <taxon>Gunneridae</taxon>
        <taxon>Pentapetalae</taxon>
        <taxon>asterids</taxon>
        <taxon>lamiids</taxon>
        <taxon>Lamiales</taxon>
        <taxon>Orobanchaceae</taxon>
        <taxon>Pedicularideae</taxon>
        <taxon>Castillejinae</taxon>
        <taxon>Castilleja</taxon>
    </lineage>
</organism>
<evidence type="ECO:0000313" key="2">
    <source>
        <dbReference type="Proteomes" id="UP001632038"/>
    </source>
</evidence>
<keyword evidence="2" id="KW-1185">Reference proteome</keyword>
<dbReference type="EMBL" id="JAVIJP010000005">
    <property type="protein sequence ID" value="KAL3653160.1"/>
    <property type="molecule type" value="Genomic_DNA"/>
</dbReference>
<evidence type="ECO:0000313" key="1">
    <source>
        <dbReference type="EMBL" id="KAL3653160.1"/>
    </source>
</evidence>
<name>A0ABD3EFE9_9LAMI</name>
<reference evidence="2" key="1">
    <citation type="journal article" date="2024" name="IScience">
        <title>Strigolactones Initiate the Formation of Haustorium-like Structures in Castilleja.</title>
        <authorList>
            <person name="Buerger M."/>
            <person name="Peterson D."/>
            <person name="Chory J."/>
        </authorList>
    </citation>
    <scope>NUCLEOTIDE SEQUENCE [LARGE SCALE GENOMIC DNA]</scope>
</reference>
<proteinExistence type="predicted"/>